<dbReference type="EMBL" id="BART01010086">
    <property type="protein sequence ID" value="GAG84927.1"/>
    <property type="molecule type" value="Genomic_DNA"/>
</dbReference>
<sequence length="280" mass="31827">MIKRFILIILLLSFSINIYAQPPILTISANGRYIEAGGEPIFLLGDTCWWGLKLSKSEIDIFLETRKAQGFNATLGWEPFIAPNRDRYPKYQHWHHRNGEGYFAFNNITVGNAAYTLGDITDPNDDFFDSLDYVIEKSAELDMYVGLIVVWNGWIGRYEWSAADIASFGEYYGNRYGGYSNVFWLCVGEATGDRITITNTLANAIHDNIALDQIFTMHQTTPDQGYNEQSYMDFDGIPGPHGVEPGPWNVNIYENITNAYARSPTMPVWMMKLGMTVYKS</sequence>
<gene>
    <name evidence="2" type="ORF">S01H4_22108</name>
</gene>
<feature type="non-terminal residue" evidence="2">
    <location>
        <position position="280"/>
    </location>
</feature>
<proteinExistence type="predicted"/>
<reference evidence="2" key="1">
    <citation type="journal article" date="2014" name="Front. Microbiol.">
        <title>High frequency of phylogenetically diverse reductive dehalogenase-homologous genes in deep subseafloor sedimentary metagenomes.</title>
        <authorList>
            <person name="Kawai M."/>
            <person name="Futagami T."/>
            <person name="Toyoda A."/>
            <person name="Takaki Y."/>
            <person name="Nishi S."/>
            <person name="Hori S."/>
            <person name="Arai W."/>
            <person name="Tsubouchi T."/>
            <person name="Morono Y."/>
            <person name="Uchiyama I."/>
            <person name="Ito T."/>
            <person name="Fujiyama A."/>
            <person name="Inagaki F."/>
            <person name="Takami H."/>
        </authorList>
    </citation>
    <scope>NUCLEOTIDE SEQUENCE</scope>
    <source>
        <strain evidence="2">Expedition CK06-06</strain>
    </source>
</reference>
<accession>X1BUU7</accession>
<dbReference type="PANTHER" id="PTHR37836">
    <property type="entry name" value="LMO1036 PROTEIN"/>
    <property type="match status" value="1"/>
</dbReference>
<name>X1BUU7_9ZZZZ</name>
<dbReference type="AlphaFoldDB" id="X1BUU7"/>
<dbReference type="SUPFAM" id="SSF51445">
    <property type="entry name" value="(Trans)glycosidases"/>
    <property type="match status" value="1"/>
</dbReference>
<organism evidence="2">
    <name type="scientific">marine sediment metagenome</name>
    <dbReference type="NCBI Taxonomy" id="412755"/>
    <lineage>
        <taxon>unclassified sequences</taxon>
        <taxon>metagenomes</taxon>
        <taxon>ecological metagenomes</taxon>
    </lineage>
</organism>
<feature type="domain" description="Apiosidase-like catalytic" evidence="1">
    <location>
        <begin position="28"/>
        <end position="269"/>
    </location>
</feature>
<dbReference type="InterPro" id="IPR025277">
    <property type="entry name" value="Apiosidase-like_cat_dom"/>
</dbReference>
<protein>
    <recommendedName>
        <fullName evidence="1">Apiosidase-like catalytic domain-containing protein</fullName>
    </recommendedName>
</protein>
<dbReference type="InterPro" id="IPR017853">
    <property type="entry name" value="GH"/>
</dbReference>
<comment type="caution">
    <text evidence="2">The sequence shown here is derived from an EMBL/GenBank/DDBJ whole genome shotgun (WGS) entry which is preliminary data.</text>
</comment>
<dbReference type="Gene3D" id="3.20.20.80">
    <property type="entry name" value="Glycosidases"/>
    <property type="match status" value="1"/>
</dbReference>
<evidence type="ECO:0000313" key="2">
    <source>
        <dbReference type="EMBL" id="GAG84927.1"/>
    </source>
</evidence>
<dbReference type="Pfam" id="PF13204">
    <property type="entry name" value="Apiosidase"/>
    <property type="match status" value="1"/>
</dbReference>
<evidence type="ECO:0000259" key="1">
    <source>
        <dbReference type="Pfam" id="PF13204"/>
    </source>
</evidence>
<dbReference type="PANTHER" id="PTHR37836:SF2">
    <property type="entry name" value="DUF4038 DOMAIN-CONTAINING PROTEIN"/>
    <property type="match status" value="1"/>
</dbReference>